<name>A0A895Y9X1_9ACTN</name>
<dbReference type="Proteomes" id="UP000662857">
    <property type="component" value="Chromosome"/>
</dbReference>
<evidence type="ECO:0000313" key="2">
    <source>
        <dbReference type="Proteomes" id="UP000662857"/>
    </source>
</evidence>
<keyword evidence="2" id="KW-1185">Reference proteome</keyword>
<dbReference type="EMBL" id="CP070499">
    <property type="protein sequence ID" value="QSB13105.1"/>
    <property type="molecule type" value="Genomic_DNA"/>
</dbReference>
<evidence type="ECO:0000313" key="1">
    <source>
        <dbReference type="EMBL" id="QSB13105.1"/>
    </source>
</evidence>
<dbReference type="Pfam" id="PF11066">
    <property type="entry name" value="DUF2867"/>
    <property type="match status" value="1"/>
</dbReference>
<dbReference type="SUPFAM" id="SSF55961">
    <property type="entry name" value="Bet v1-like"/>
    <property type="match status" value="1"/>
</dbReference>
<dbReference type="RefSeq" id="WP_239675171.1">
    <property type="nucleotide sequence ID" value="NZ_CP070499.1"/>
</dbReference>
<gene>
    <name evidence="1" type="ORF">JQS43_15820</name>
</gene>
<organism evidence="1 2">
    <name type="scientific">Natronosporangium hydrolyticum</name>
    <dbReference type="NCBI Taxonomy" id="2811111"/>
    <lineage>
        <taxon>Bacteria</taxon>
        <taxon>Bacillati</taxon>
        <taxon>Actinomycetota</taxon>
        <taxon>Actinomycetes</taxon>
        <taxon>Micromonosporales</taxon>
        <taxon>Micromonosporaceae</taxon>
        <taxon>Natronosporangium</taxon>
    </lineage>
</organism>
<accession>A0A895Y9X1</accession>
<dbReference type="KEGG" id="nhy:JQS43_15820"/>
<reference evidence="1" key="1">
    <citation type="submission" date="2021-02" db="EMBL/GenBank/DDBJ databases">
        <title>Natrosporangium hydrolyticum gen. nov., sp. nov, a haloalkaliphilic actinobacterium from a soda solonchak soil.</title>
        <authorList>
            <person name="Sorokin D.Y."/>
            <person name="Khijniak T.V."/>
            <person name="Zakharycheva A.P."/>
            <person name="Boueva O.V."/>
            <person name="Ariskina E.V."/>
            <person name="Hahnke R.L."/>
            <person name="Bunk B."/>
            <person name="Sproer C."/>
            <person name="Schumann P."/>
            <person name="Evtushenko L.I."/>
            <person name="Kublanov I.V."/>
        </authorList>
    </citation>
    <scope>NUCLEOTIDE SEQUENCE</scope>
    <source>
        <strain evidence="1">DSM 106523</strain>
    </source>
</reference>
<proteinExistence type="predicted"/>
<dbReference type="InterPro" id="IPR021295">
    <property type="entry name" value="DUF2867"/>
</dbReference>
<dbReference type="AlphaFoldDB" id="A0A895Y9X1"/>
<protein>
    <submittedName>
        <fullName evidence="1">DUF2867 domain-containing protein</fullName>
    </submittedName>
</protein>
<sequence>MANVRNVHERRIEAPAPVVGALLDRLGGDDDPLWPTPAWAPLVLDRPLALGADGGHGPVRYFVSGYDPGRRIRFTFHPNLGLDGYHELTVTADGPAACRMRHEVVIGPRGQARLLWPAVIRWLHDALLEDLLDNAERVATGRVAQPARWSWWVRRWRGLEFPRPRAVAIPAEATLLTDFGPADFADAWQVPWLPGMSTDPADWARRVFGDPPRWVATLLVARNALVRLVGVPPASRRVFDVHAASEREALLGVDDEHLDFRVSVLVDPAGRRVTLSTVTRAHNRRGRFYLAVVRRLHPLVVRAMLRRALHRFALHSAGPHGSRGERAAAPRPS</sequence>